<sequence length="362" mass="41878">MSERNDREDSPGSKNVYCYQPLNEAEKQIRIFRLAPGKAGEPVRGTLSITSINRFQRSKGPIYHDCYVKREPSSDINWNALSYVWGSFARNKILIISSKTLAITQSLCVTLQYLRDPDKGRFLWIDQICINQEDENERAYQVQLMQEIYRRATDVIAWLGPGTTAVRDMFCAIASIELISRGPNTIEYIVKMQLSTNSEKQNLLQVVLHLDDIDFNPKQALRKLCKGQDEMMGNAWFNRLWTLQEAVLNYTLHFQAGRQMVLWEDVFLVFSLLINFRSAHGIPNTDEPYEKLMTIKIYRQHHAGIVDESLYSLTRYSIDSVREASDLRDYVYGQLGIWNPRATDFVKPGYSASVETFSWMPQ</sequence>
<dbReference type="EMBL" id="JASNWA010000003">
    <property type="protein sequence ID" value="KAK3177980.1"/>
    <property type="molecule type" value="Genomic_DNA"/>
</dbReference>
<accession>A0AAD9ZFD8</accession>
<comment type="caution">
    <text evidence="2">The sequence shown here is derived from an EMBL/GenBank/DDBJ whole genome shotgun (WGS) entry which is preliminary data.</text>
</comment>
<proteinExistence type="predicted"/>
<dbReference type="Proteomes" id="UP001276659">
    <property type="component" value="Unassembled WGS sequence"/>
</dbReference>
<dbReference type="AlphaFoldDB" id="A0AAD9ZFD8"/>
<protein>
    <recommendedName>
        <fullName evidence="1">Heterokaryon incompatibility domain-containing protein</fullName>
    </recommendedName>
</protein>
<reference evidence="2" key="1">
    <citation type="submission" date="2022-11" db="EMBL/GenBank/DDBJ databases">
        <title>Chromosomal genome sequence assembly and mating type (MAT) locus characterization of the leprose asexual lichenized fungus Lepraria neglecta (Nyl.) Erichsen.</title>
        <authorList>
            <person name="Allen J.L."/>
            <person name="Pfeffer B."/>
        </authorList>
    </citation>
    <scope>NUCLEOTIDE SEQUENCE</scope>
    <source>
        <strain evidence="2">Allen 5258</strain>
    </source>
</reference>
<dbReference type="InterPro" id="IPR010730">
    <property type="entry name" value="HET"/>
</dbReference>
<dbReference type="PANTHER" id="PTHR24148">
    <property type="entry name" value="ANKYRIN REPEAT DOMAIN-CONTAINING PROTEIN 39 HOMOLOG-RELATED"/>
    <property type="match status" value="1"/>
</dbReference>
<keyword evidence="3" id="KW-1185">Reference proteome</keyword>
<evidence type="ECO:0000313" key="2">
    <source>
        <dbReference type="EMBL" id="KAK3177980.1"/>
    </source>
</evidence>
<organism evidence="2 3">
    <name type="scientific">Lepraria neglecta</name>
    <dbReference type="NCBI Taxonomy" id="209136"/>
    <lineage>
        <taxon>Eukaryota</taxon>
        <taxon>Fungi</taxon>
        <taxon>Dikarya</taxon>
        <taxon>Ascomycota</taxon>
        <taxon>Pezizomycotina</taxon>
        <taxon>Lecanoromycetes</taxon>
        <taxon>OSLEUM clade</taxon>
        <taxon>Lecanoromycetidae</taxon>
        <taxon>Lecanorales</taxon>
        <taxon>Lecanorineae</taxon>
        <taxon>Stereocaulaceae</taxon>
        <taxon>Lepraria</taxon>
    </lineage>
</organism>
<dbReference type="PANTHER" id="PTHR24148:SF82">
    <property type="entry name" value="HETEROKARYON INCOMPATIBILITY DOMAIN-CONTAINING PROTEIN"/>
    <property type="match status" value="1"/>
</dbReference>
<name>A0AAD9ZFD8_9LECA</name>
<feature type="domain" description="Heterokaryon incompatibility" evidence="1">
    <location>
        <begin position="78"/>
        <end position="245"/>
    </location>
</feature>
<gene>
    <name evidence="2" type="ORF">OEA41_000112</name>
</gene>
<dbReference type="InterPro" id="IPR052895">
    <property type="entry name" value="HetReg/Transcr_Mod"/>
</dbReference>
<evidence type="ECO:0000259" key="1">
    <source>
        <dbReference type="Pfam" id="PF06985"/>
    </source>
</evidence>
<dbReference type="Pfam" id="PF06985">
    <property type="entry name" value="HET"/>
    <property type="match status" value="1"/>
</dbReference>
<evidence type="ECO:0000313" key="3">
    <source>
        <dbReference type="Proteomes" id="UP001276659"/>
    </source>
</evidence>